<evidence type="ECO:0000256" key="5">
    <source>
        <dbReference type="ARBA" id="ARBA00022832"/>
    </source>
</evidence>
<evidence type="ECO:0000256" key="4">
    <source>
        <dbReference type="ARBA" id="ARBA00022692"/>
    </source>
</evidence>
<dbReference type="EMBL" id="OD041914">
    <property type="protein sequence ID" value="CAD7421033.1"/>
    <property type="molecule type" value="Genomic_DNA"/>
</dbReference>
<reference evidence="11" key="1">
    <citation type="submission" date="2020-11" db="EMBL/GenBank/DDBJ databases">
        <authorList>
            <person name="Tran Van P."/>
        </authorList>
    </citation>
    <scope>NUCLEOTIDE SEQUENCE</scope>
</reference>
<dbReference type="InterPro" id="IPR002076">
    <property type="entry name" value="ELO_fam"/>
</dbReference>
<evidence type="ECO:0000256" key="2">
    <source>
        <dbReference type="ARBA" id="ARBA00022516"/>
    </source>
</evidence>
<dbReference type="AlphaFoldDB" id="A0A7R9DWE7"/>
<evidence type="ECO:0000256" key="10">
    <source>
        <dbReference type="SAM" id="Phobius"/>
    </source>
</evidence>
<accession>A0A7R9DWE7</accession>
<proteinExistence type="predicted"/>
<keyword evidence="5" id="KW-0276">Fatty acid metabolism</keyword>
<keyword evidence="3" id="KW-0808">Transferase</keyword>
<sequence>MPGPRIEPRLPAQKSDTLPLDRQVTLQFGLVFIHSAQVLIFDCGYPKLVAALLLLHSVIFFALFFDFYRQAYKKSQKLRKLE</sequence>
<dbReference type="GO" id="GO:0016020">
    <property type="term" value="C:membrane"/>
    <property type="evidence" value="ECO:0007669"/>
    <property type="project" value="UniProtKB-SubCell"/>
</dbReference>
<keyword evidence="8 10" id="KW-0472">Membrane</keyword>
<gene>
    <name evidence="11" type="ORF">TPSB3V08_LOCUS14448</name>
</gene>
<evidence type="ECO:0000256" key="7">
    <source>
        <dbReference type="ARBA" id="ARBA00023098"/>
    </source>
</evidence>
<evidence type="ECO:0000256" key="9">
    <source>
        <dbReference type="ARBA" id="ARBA00023160"/>
    </source>
</evidence>
<keyword evidence="7" id="KW-0443">Lipid metabolism</keyword>
<evidence type="ECO:0000256" key="8">
    <source>
        <dbReference type="ARBA" id="ARBA00023136"/>
    </source>
</evidence>
<keyword evidence="2" id="KW-0444">Lipid biosynthesis</keyword>
<evidence type="ECO:0000256" key="3">
    <source>
        <dbReference type="ARBA" id="ARBA00022679"/>
    </source>
</evidence>
<protein>
    <recommendedName>
        <fullName evidence="12">Very-long-chain 3-oxoacyl-CoA synthase</fullName>
    </recommendedName>
</protein>
<evidence type="ECO:0008006" key="12">
    <source>
        <dbReference type="Google" id="ProtNLM"/>
    </source>
</evidence>
<organism evidence="11">
    <name type="scientific">Timema poppense</name>
    <name type="common">Walking stick</name>
    <dbReference type="NCBI Taxonomy" id="170557"/>
    <lineage>
        <taxon>Eukaryota</taxon>
        <taxon>Metazoa</taxon>
        <taxon>Ecdysozoa</taxon>
        <taxon>Arthropoda</taxon>
        <taxon>Hexapoda</taxon>
        <taxon>Insecta</taxon>
        <taxon>Pterygota</taxon>
        <taxon>Neoptera</taxon>
        <taxon>Polyneoptera</taxon>
        <taxon>Phasmatodea</taxon>
        <taxon>Timematodea</taxon>
        <taxon>Timematoidea</taxon>
        <taxon>Timematidae</taxon>
        <taxon>Timema</taxon>
    </lineage>
</organism>
<comment type="subcellular location">
    <subcellularLocation>
        <location evidence="1">Membrane</location>
        <topology evidence="1">Multi-pass membrane protein</topology>
    </subcellularLocation>
</comment>
<name>A0A7R9DWE7_TIMPO</name>
<keyword evidence="4 10" id="KW-0812">Transmembrane</keyword>
<dbReference type="GO" id="GO:0009922">
    <property type="term" value="F:fatty acid elongase activity"/>
    <property type="evidence" value="ECO:0007669"/>
    <property type="project" value="InterPro"/>
</dbReference>
<keyword evidence="9" id="KW-0275">Fatty acid biosynthesis</keyword>
<evidence type="ECO:0000256" key="1">
    <source>
        <dbReference type="ARBA" id="ARBA00004141"/>
    </source>
</evidence>
<keyword evidence="6 10" id="KW-1133">Transmembrane helix</keyword>
<feature type="transmembrane region" description="Helical" evidence="10">
    <location>
        <begin position="48"/>
        <end position="68"/>
    </location>
</feature>
<evidence type="ECO:0000256" key="6">
    <source>
        <dbReference type="ARBA" id="ARBA00022989"/>
    </source>
</evidence>
<dbReference type="Pfam" id="PF01151">
    <property type="entry name" value="ELO"/>
    <property type="match status" value="1"/>
</dbReference>
<dbReference type="GO" id="GO:0006633">
    <property type="term" value="P:fatty acid biosynthetic process"/>
    <property type="evidence" value="ECO:0007669"/>
    <property type="project" value="UniProtKB-KW"/>
</dbReference>
<evidence type="ECO:0000313" key="11">
    <source>
        <dbReference type="EMBL" id="CAD7421033.1"/>
    </source>
</evidence>